<dbReference type="Pfam" id="PF00589">
    <property type="entry name" value="Phage_integrase"/>
    <property type="match status" value="1"/>
</dbReference>
<proteinExistence type="inferred from homology"/>
<dbReference type="InterPro" id="IPR011010">
    <property type="entry name" value="DNA_brk_join_enz"/>
</dbReference>
<dbReference type="InterPro" id="IPR010998">
    <property type="entry name" value="Integrase_recombinase_N"/>
</dbReference>
<evidence type="ECO:0000259" key="15">
    <source>
        <dbReference type="PROSITE" id="PS51898"/>
    </source>
</evidence>
<feature type="domain" description="Core-binding (CB)" evidence="16">
    <location>
        <begin position="94"/>
        <end position="176"/>
    </location>
</feature>
<evidence type="ECO:0000259" key="16">
    <source>
        <dbReference type="PROSITE" id="PS51900"/>
    </source>
</evidence>
<keyword evidence="5" id="KW-0132">Cell division</keyword>
<keyword evidence="10 14" id="KW-0238">DNA-binding</keyword>
<evidence type="ECO:0000256" key="10">
    <source>
        <dbReference type="ARBA" id="ARBA00023125"/>
    </source>
</evidence>
<dbReference type="GO" id="GO:0006310">
    <property type="term" value="P:DNA recombination"/>
    <property type="evidence" value="ECO:0007669"/>
    <property type="project" value="UniProtKB-KW"/>
</dbReference>
<evidence type="ECO:0000256" key="11">
    <source>
        <dbReference type="ARBA" id="ARBA00023172"/>
    </source>
</evidence>
<evidence type="ECO:0000256" key="9">
    <source>
        <dbReference type="ARBA" id="ARBA00022908"/>
    </source>
</evidence>
<reference evidence="17" key="1">
    <citation type="journal article" date="2021" name="Proc. Natl. Acad. Sci. U.S.A.">
        <title>A Catalog of Tens of Thousands of Viruses from Human Metagenomes Reveals Hidden Associations with Chronic Diseases.</title>
        <authorList>
            <person name="Tisza M.J."/>
            <person name="Buck C.B."/>
        </authorList>
    </citation>
    <scope>NUCLEOTIDE SEQUENCE</scope>
    <source>
        <strain evidence="17">CtGyV19</strain>
    </source>
</reference>
<dbReference type="InterPro" id="IPR050090">
    <property type="entry name" value="Tyrosine_recombinase_XerCD"/>
</dbReference>
<keyword evidence="13" id="KW-0131">Cell cycle</keyword>
<keyword evidence="11" id="KW-0233">DNA recombination</keyword>
<dbReference type="GO" id="GO:0016787">
    <property type="term" value="F:hydrolase activity"/>
    <property type="evidence" value="ECO:0007669"/>
    <property type="project" value="UniProtKB-KW"/>
</dbReference>
<dbReference type="GO" id="GO:0015074">
    <property type="term" value="P:DNA integration"/>
    <property type="evidence" value="ECO:0007669"/>
    <property type="project" value="UniProtKB-KW"/>
</dbReference>
<dbReference type="GO" id="GO:0051301">
    <property type="term" value="P:cell division"/>
    <property type="evidence" value="ECO:0007669"/>
    <property type="project" value="UniProtKB-KW"/>
</dbReference>
<dbReference type="InterPro" id="IPR044068">
    <property type="entry name" value="CB"/>
</dbReference>
<dbReference type="GO" id="GO:0075713">
    <property type="term" value="P:establishment of integrated proviral latency"/>
    <property type="evidence" value="ECO:0007669"/>
    <property type="project" value="UniProtKB-KW"/>
</dbReference>
<evidence type="ECO:0000256" key="2">
    <source>
        <dbReference type="ARBA" id="ARBA00008857"/>
    </source>
</evidence>
<evidence type="ECO:0000256" key="7">
    <source>
        <dbReference type="ARBA" id="ARBA00022801"/>
    </source>
</evidence>
<protein>
    <recommendedName>
        <fullName evidence="3">Integrase</fullName>
    </recommendedName>
</protein>
<evidence type="ECO:0000256" key="14">
    <source>
        <dbReference type="PROSITE-ProRule" id="PRU01248"/>
    </source>
</evidence>
<dbReference type="PROSITE" id="PS51900">
    <property type="entry name" value="CB"/>
    <property type="match status" value="1"/>
</dbReference>
<evidence type="ECO:0000256" key="3">
    <source>
        <dbReference type="ARBA" id="ARBA00016082"/>
    </source>
</evidence>
<keyword evidence="8" id="KW-0159">Chromosome partition</keyword>
<evidence type="ECO:0000256" key="8">
    <source>
        <dbReference type="ARBA" id="ARBA00022829"/>
    </source>
</evidence>
<dbReference type="NCBIfam" id="NF040815">
    <property type="entry name" value="recomb_XerA_Arch"/>
    <property type="match status" value="1"/>
</dbReference>
<dbReference type="InterPro" id="IPR002104">
    <property type="entry name" value="Integrase_catalytic"/>
</dbReference>
<sequence>MVGSFGLGIIVTLPICIAIPPKAEFSTTLETGIIIGKKEDLSMEPRMELINSVLAAMTALLAAEQLDKLQEVLCIKLHDFEVQPRSTEVMITDNSAEGMLNRFIATKRLEGTAETTIRLYSPYIMGLIRALGKPLYKVDTYDIRYYLSLYKQQRQVANRTLENMRKCFSSFFGWLSDEGLIGRNPCKAIKAIKYEKTVKKPFSPEERERLKNACTNLRDLALIEFLYASGCRVSEVVRLNRSDIKFHSRDVVVLGKGGKERRIYLTEVATMHLANYLAHRRDDSPALFVSRHAPHGRMGKTGIESVLRKLGEKTGIEKVHPHRYRRTLATNLVDRGAPIQDVQQILGHADIRTTQIYLYNNPQNIRYSYEKYSA</sequence>
<dbReference type="GO" id="GO:0007059">
    <property type="term" value="P:chromosome segregation"/>
    <property type="evidence" value="ECO:0007669"/>
    <property type="project" value="UniProtKB-KW"/>
</dbReference>
<keyword evidence="6" id="KW-0808">Transferase</keyword>
<keyword evidence="9" id="KW-0229">DNA integration</keyword>
<evidence type="ECO:0000256" key="5">
    <source>
        <dbReference type="ARBA" id="ARBA00022618"/>
    </source>
</evidence>
<dbReference type="InterPro" id="IPR013762">
    <property type="entry name" value="Integrase-like_cat_sf"/>
</dbReference>
<keyword evidence="12" id="KW-1179">Viral genome integration</keyword>
<evidence type="ECO:0000256" key="12">
    <source>
        <dbReference type="ARBA" id="ARBA00023195"/>
    </source>
</evidence>
<keyword evidence="7" id="KW-0378">Hydrolase</keyword>
<dbReference type="EMBL" id="BK014994">
    <property type="protein sequence ID" value="DAD86097.1"/>
    <property type="molecule type" value="Genomic_DNA"/>
</dbReference>
<dbReference type="SUPFAM" id="SSF56349">
    <property type="entry name" value="DNA breaking-rejoining enzymes"/>
    <property type="match status" value="1"/>
</dbReference>
<feature type="domain" description="Tyr recombinase" evidence="15">
    <location>
        <begin position="197"/>
        <end position="370"/>
    </location>
</feature>
<dbReference type="Gene3D" id="1.10.150.130">
    <property type="match status" value="1"/>
</dbReference>
<dbReference type="PROSITE" id="PS51898">
    <property type="entry name" value="TYR_RECOMBINASE"/>
    <property type="match status" value="1"/>
</dbReference>
<dbReference type="PANTHER" id="PTHR30349">
    <property type="entry name" value="PHAGE INTEGRASE-RELATED"/>
    <property type="match status" value="1"/>
</dbReference>
<evidence type="ECO:0000256" key="6">
    <source>
        <dbReference type="ARBA" id="ARBA00022679"/>
    </source>
</evidence>
<accession>A0A8S5MUS6</accession>
<dbReference type="GO" id="GO:0044826">
    <property type="term" value="P:viral genome integration into host DNA"/>
    <property type="evidence" value="ECO:0007669"/>
    <property type="project" value="UniProtKB-KW"/>
</dbReference>
<comment type="similarity">
    <text evidence="2">Belongs to the 'phage' integrase family.</text>
</comment>
<dbReference type="GO" id="GO:0003677">
    <property type="term" value="F:DNA binding"/>
    <property type="evidence" value="ECO:0007669"/>
    <property type="project" value="UniProtKB-UniRule"/>
</dbReference>
<keyword evidence="12" id="KW-1160">Virus entry into host cell</keyword>
<evidence type="ECO:0000313" key="17">
    <source>
        <dbReference type="EMBL" id="DAD86097.1"/>
    </source>
</evidence>
<dbReference type="GO" id="GO:0016740">
    <property type="term" value="F:transferase activity"/>
    <property type="evidence" value="ECO:0007669"/>
    <property type="project" value="UniProtKB-KW"/>
</dbReference>
<organism evidence="17">
    <name type="scientific">Siphoviridae sp. ctGyV19</name>
    <dbReference type="NCBI Taxonomy" id="2826225"/>
    <lineage>
        <taxon>Viruses</taxon>
        <taxon>Duplodnaviria</taxon>
        <taxon>Heunggongvirae</taxon>
        <taxon>Uroviricota</taxon>
        <taxon>Caudoviricetes</taxon>
    </lineage>
</organism>
<evidence type="ECO:0000256" key="1">
    <source>
        <dbReference type="ARBA" id="ARBA00004496"/>
    </source>
</evidence>
<dbReference type="InterPro" id="IPR004107">
    <property type="entry name" value="Integrase_SAM-like_N"/>
</dbReference>
<name>A0A8S5MUS6_9CAUD</name>
<evidence type="ECO:0000256" key="4">
    <source>
        <dbReference type="ARBA" id="ARBA00022490"/>
    </source>
</evidence>
<dbReference type="PANTHER" id="PTHR30349:SF77">
    <property type="entry name" value="TYROSINE RECOMBINASE XERC"/>
    <property type="match status" value="1"/>
</dbReference>
<keyword evidence="4" id="KW-0963">Cytoplasm</keyword>
<evidence type="ECO:0000256" key="13">
    <source>
        <dbReference type="ARBA" id="ARBA00023306"/>
    </source>
</evidence>
<comment type="subcellular location">
    <subcellularLocation>
        <location evidence="1">Cytoplasm</location>
    </subcellularLocation>
</comment>
<dbReference type="Gene3D" id="1.10.443.10">
    <property type="entry name" value="Intergrase catalytic core"/>
    <property type="match status" value="1"/>
</dbReference>
<dbReference type="Pfam" id="PF13495">
    <property type="entry name" value="Phage_int_SAM_4"/>
    <property type="match status" value="1"/>
</dbReference>